<dbReference type="SUPFAM" id="SSF55120">
    <property type="entry name" value="Pseudouridine synthase"/>
    <property type="match status" value="1"/>
</dbReference>
<dbReference type="CDD" id="cd02869">
    <property type="entry name" value="PseudoU_synth_RluA_like"/>
    <property type="match status" value="1"/>
</dbReference>
<dbReference type="EC" id="5.4.99.-" evidence="3"/>
<dbReference type="PROSITE" id="PS01129">
    <property type="entry name" value="PSI_RLU"/>
    <property type="match status" value="1"/>
</dbReference>
<evidence type="ECO:0000313" key="6">
    <source>
        <dbReference type="Proteomes" id="UP001500782"/>
    </source>
</evidence>
<dbReference type="InterPro" id="IPR006145">
    <property type="entry name" value="PsdUridine_synth_RsuA/RluA"/>
</dbReference>
<organism evidence="5 6">
    <name type="scientific">Bacillus carboniphilus</name>
    <dbReference type="NCBI Taxonomy" id="86663"/>
    <lineage>
        <taxon>Bacteria</taxon>
        <taxon>Bacillati</taxon>
        <taxon>Bacillota</taxon>
        <taxon>Bacilli</taxon>
        <taxon>Bacillales</taxon>
        <taxon>Bacillaceae</taxon>
        <taxon>Bacillus</taxon>
    </lineage>
</organism>
<dbReference type="InterPro" id="IPR020103">
    <property type="entry name" value="PsdUridine_synth_cat_dom_sf"/>
</dbReference>
<evidence type="ECO:0000256" key="3">
    <source>
        <dbReference type="RuleBase" id="RU362028"/>
    </source>
</evidence>
<dbReference type="EMBL" id="BAAADJ010000019">
    <property type="protein sequence ID" value="GAA0327904.1"/>
    <property type="molecule type" value="Genomic_DNA"/>
</dbReference>
<dbReference type="PANTHER" id="PTHR21600:SF71">
    <property type="entry name" value="PSEUDOURIDINE SYNTHASE"/>
    <property type="match status" value="1"/>
</dbReference>
<dbReference type="Proteomes" id="UP001500782">
    <property type="component" value="Unassembled WGS sequence"/>
</dbReference>
<comment type="function">
    <text evidence="3">Responsible for synthesis of pseudouridine from uracil.</text>
</comment>
<name>A0ABN0W7H7_9BACI</name>
<evidence type="ECO:0000256" key="1">
    <source>
        <dbReference type="ARBA" id="ARBA00000073"/>
    </source>
</evidence>
<dbReference type="RefSeq" id="WP_343798340.1">
    <property type="nucleotide sequence ID" value="NZ_BAAADJ010000019.1"/>
</dbReference>
<dbReference type="PANTHER" id="PTHR21600">
    <property type="entry name" value="MITOCHONDRIAL RNA PSEUDOURIDINE SYNTHASE"/>
    <property type="match status" value="1"/>
</dbReference>
<evidence type="ECO:0000256" key="2">
    <source>
        <dbReference type="ARBA" id="ARBA00010876"/>
    </source>
</evidence>
<evidence type="ECO:0000313" key="5">
    <source>
        <dbReference type="EMBL" id="GAA0327904.1"/>
    </source>
</evidence>
<dbReference type="InterPro" id="IPR006225">
    <property type="entry name" value="PsdUridine_synth_RluC/D"/>
</dbReference>
<proteinExistence type="inferred from homology"/>
<dbReference type="Pfam" id="PF00849">
    <property type="entry name" value="PseudoU_synth_2"/>
    <property type="match status" value="1"/>
</dbReference>
<comment type="similarity">
    <text evidence="2 3">Belongs to the pseudouridine synthase RluA family.</text>
</comment>
<dbReference type="InterPro" id="IPR006224">
    <property type="entry name" value="PsdUridine_synth_RluA-like_CS"/>
</dbReference>
<accession>A0ABN0W7H7</accession>
<gene>
    <name evidence="5" type="ORF">GCM10008967_17980</name>
</gene>
<dbReference type="Gene3D" id="3.30.2350.10">
    <property type="entry name" value="Pseudouridine synthase"/>
    <property type="match status" value="1"/>
</dbReference>
<reference evidence="5 6" key="1">
    <citation type="journal article" date="2019" name="Int. J. Syst. Evol. Microbiol.">
        <title>The Global Catalogue of Microorganisms (GCM) 10K type strain sequencing project: providing services to taxonomists for standard genome sequencing and annotation.</title>
        <authorList>
            <consortium name="The Broad Institute Genomics Platform"/>
            <consortium name="The Broad Institute Genome Sequencing Center for Infectious Disease"/>
            <person name="Wu L."/>
            <person name="Ma J."/>
        </authorList>
    </citation>
    <scope>NUCLEOTIDE SEQUENCE [LARGE SCALE GENOMIC DNA]</scope>
    <source>
        <strain evidence="5 6">JCM 9731</strain>
    </source>
</reference>
<protein>
    <recommendedName>
        <fullName evidence="3">Pseudouridine synthase</fullName>
        <ecNumber evidence="3">5.4.99.-</ecNumber>
    </recommendedName>
</protein>
<evidence type="ECO:0000259" key="4">
    <source>
        <dbReference type="Pfam" id="PF00849"/>
    </source>
</evidence>
<dbReference type="NCBIfam" id="TIGR00005">
    <property type="entry name" value="rluA_subfam"/>
    <property type="match status" value="1"/>
</dbReference>
<keyword evidence="3" id="KW-0413">Isomerase</keyword>
<feature type="domain" description="Pseudouridine synthase RsuA/RluA-like" evidence="4">
    <location>
        <begin position="94"/>
        <end position="246"/>
    </location>
</feature>
<dbReference type="InterPro" id="IPR050188">
    <property type="entry name" value="RluA_PseudoU_synthase"/>
</dbReference>
<keyword evidence="6" id="KW-1185">Reference proteome</keyword>
<sequence length="299" mass="34412">MKVSRQGPYISFAIKSEWEGFTLQEVFKSVWPLPKKMVHLWRMERYVLVNGQEPNWNVPLQKSDQIKIKLLEDQAFALEPLYAEIPILFEDDHCLVANKPAGMKTHPTEEEDEITLLNGVSFHSLSSGELRRIRHIHRLDKDTTGAVLFSKHELAGALLDEQLTRKEVHRTYWAIVDGCPKQKKGTINKAIGRDRHHPTRRRVSPSGQAAVTHYEVLEYNKRVNRSLVQCKLETGRTHQIRVHLQALGHPLVGDELYGGSRGFYRPVLHATDLSFTHPLTEERIRVKAPLLDNMMDLIK</sequence>
<comment type="catalytic activity">
    <reaction evidence="1 3">
        <text>a uridine in RNA = a pseudouridine in RNA</text>
        <dbReference type="Rhea" id="RHEA:48348"/>
        <dbReference type="Rhea" id="RHEA-COMP:12068"/>
        <dbReference type="Rhea" id="RHEA-COMP:12069"/>
        <dbReference type="ChEBI" id="CHEBI:65314"/>
        <dbReference type="ChEBI" id="CHEBI:65315"/>
    </reaction>
</comment>
<comment type="caution">
    <text evidence="5">The sequence shown here is derived from an EMBL/GenBank/DDBJ whole genome shotgun (WGS) entry which is preliminary data.</text>
</comment>